<dbReference type="SUPFAM" id="SSF53474">
    <property type="entry name" value="alpha/beta-Hydrolases"/>
    <property type="match status" value="1"/>
</dbReference>
<evidence type="ECO:0000313" key="2">
    <source>
        <dbReference type="Proteomes" id="UP000297253"/>
    </source>
</evidence>
<name>A0A4Y9JC25_9STRE</name>
<dbReference type="Proteomes" id="UP000297253">
    <property type="component" value="Unassembled WGS sequence"/>
</dbReference>
<dbReference type="AlphaFoldDB" id="A0A4Y9JC25"/>
<dbReference type="Gene3D" id="3.40.50.1820">
    <property type="entry name" value="alpha/beta hydrolase"/>
    <property type="match status" value="1"/>
</dbReference>
<reference evidence="1 2" key="1">
    <citation type="submission" date="2019-03" db="EMBL/GenBank/DDBJ databases">
        <title>Diversity of the mouse oral microbiome.</title>
        <authorList>
            <person name="Joseph S."/>
            <person name="Aduse-Opoku J."/>
            <person name="Curtis M."/>
            <person name="Wade W."/>
            <person name="Hashim A."/>
        </authorList>
    </citation>
    <scope>NUCLEOTIDE SEQUENCE [LARGE SCALE GENOMIC DNA]</scope>
    <source>
        <strain evidence="1 2">WM131</strain>
    </source>
</reference>
<accession>A0A4Y9JC25</accession>
<comment type="caution">
    <text evidence="1">The sequence shown here is derived from an EMBL/GenBank/DDBJ whole genome shotgun (WGS) entry which is preliminary data.</text>
</comment>
<gene>
    <name evidence="1" type="ORF">E4T82_01660</name>
</gene>
<proteinExistence type="predicted"/>
<protein>
    <submittedName>
        <fullName evidence="1">Uncharacterized protein</fullName>
    </submittedName>
</protein>
<dbReference type="EMBL" id="SPPD01000002">
    <property type="protein sequence ID" value="TFU98502.1"/>
    <property type="molecule type" value="Genomic_DNA"/>
</dbReference>
<organism evidence="1 2">
    <name type="scientific">Streptococcus cuniculi</name>
    <dbReference type="NCBI Taxonomy" id="1432788"/>
    <lineage>
        <taxon>Bacteria</taxon>
        <taxon>Bacillati</taxon>
        <taxon>Bacillota</taxon>
        <taxon>Bacilli</taxon>
        <taxon>Lactobacillales</taxon>
        <taxon>Streptococcaceae</taxon>
        <taxon>Streptococcus</taxon>
    </lineage>
</organism>
<dbReference type="RefSeq" id="WP_135181175.1">
    <property type="nucleotide sequence ID" value="NZ_JADGKZ010000002.1"/>
</dbReference>
<evidence type="ECO:0000313" key="1">
    <source>
        <dbReference type="EMBL" id="TFU98502.1"/>
    </source>
</evidence>
<dbReference type="InterPro" id="IPR029058">
    <property type="entry name" value="AB_hydrolase_fold"/>
</dbReference>
<dbReference type="OrthoDB" id="6450827at2"/>
<sequence>MSITDSSYNQIAKQVYNIEPSKAKSNGENPVLVDDTITDPNTKQKYQVLTVQDNNNDKDATNNNGMQAMAVAPVVNGKVDTSQVVIAYAGTNSSDEHDRDTDIQMIGLGDTASLRTDTKTVQIPQTIVRMTIDTTYTESQLKSAQRFYEQVQKEYPHAALTTTGHSLGAYLALIIAAENQVPATTFNGPDPMRGMSERAIAWVKANNAMYNNYRINFDIVGNFGAYFNDLLKSDKLGISRNVDAKKFYLNPIGYHDLAAFPVNKDGQIIDKDGNVVGSQYLSSKSYLSVLATSVRMASFDTLKSKWQKTGGGLSTSETIFLDAGQGAILGSSMAEAAKLGLDEMTSLKKQADSEAGALWSKVDFSIYSHLSYGEVQEIFASHGVTYEHIVSNFHEYTQTKVEAMQNLSTTFDTLKTKLDSAIEEKLALDNQLAGEFKTWYTGL</sequence>